<dbReference type="InterPro" id="IPR000626">
    <property type="entry name" value="Ubiquitin-like_dom"/>
</dbReference>
<feature type="compositionally biased region" description="Basic and acidic residues" evidence="1">
    <location>
        <begin position="119"/>
        <end position="135"/>
    </location>
</feature>
<feature type="domain" description="DED" evidence="3">
    <location>
        <begin position="1"/>
        <end position="42"/>
    </location>
</feature>
<feature type="compositionally biased region" description="Basic and acidic residues" evidence="1">
    <location>
        <begin position="1186"/>
        <end position="1198"/>
    </location>
</feature>
<dbReference type="CDD" id="cd17039">
    <property type="entry name" value="Ubl_ubiquitin_like"/>
    <property type="match status" value="3"/>
</dbReference>
<accession>A0A3M6U4B5</accession>
<sequence length="2033" mass="221506">MSFCSYFEELKRRCHLSPTNFGVLKNGLNEIGREDLVEKIVLKELYFSEIFNQIGAPNLGTNDSDMEFDGTANGRHSGKNSPDCKRGRRVQNELLQNEKLMERKKEKTKKTQADYLLKREEGMEVSHDGSIDLHSNEQLTSDEAARDEITESNTTKEEVSDVEMKSTFKQSPKGPCDDKILYHNGPEESDSGKAPINNSGLPDGKVPTSSMSSSNLDSDVVTDSNENGEESAAESKTDGEKFEKKSPVDDNGSGARPKEKKVKTTGPSQTDQGKAMEVDDKGTNLYGKLFFANESTKEYELVPPDTKSSKEPTETGYSNPSSPVGTVHEEGSGPDPFYSDNSDVTLNEKPKVPLSGSTHGTHVTMELTKDYPFGDGFSTPPSDIGTPTSTSGEKRPVIYDEEPHDPAPTSMGRPKCHHPPGVFSTPPPSVYGGSIDYRPGFYGSGAPPLVHGGSMDGGFAFPGSSAHSQAELSEIIAALNPSAQLLSVEQKVAFLQNILAMQGNVSGTNPFPNPNSQTDWSQEFGCYHKAGYSVVVTNGQLTESTHDKGMVMMESGTQFCIVIGNENDHAAEVDITFGGMYLGVWALEAKQSISHNPLVIEGSSWADGRLRFFSDVDDNKPKPSADFYGEKPELNGFIELEFKPEVHILKIFAQHVRDQREEKLIPVSIAPSSTTTIGDLKQEISKKWDSMISYLLRGGEILDEGKTISSYALNKNEVIQVVNDTEEIKIESHGMDPIIMNLDPQNVSLDAVKDFIAEKIKIPPDEQLLAFKEQDMDIDGKTLTSALLTSKKTPELKVFKDRNINIDILHDGKEVKVDIKWSATVQELMDRLVERGICDSGATLSLYENNKDISGVGNRKLFDLGLKNKTKIVVSNRARSTHRGFSMSSLSGGPSHVFGINRGFGGLVKPTVACRSMRGFPDSAGTRAGGSCASDAAYDCSQEDGESGIAMLCGDEERVYKNFSLDNYEKKFSKEKAVTLTILLKAKSTGATGGATSSQSHLPSGACSGATGSNQGMNCRPFTCTYHLGILGGYLPIFYNVDLMGTVVYAVTVILVRKQSISRADVVLHQLMDNTESMEVPHVRPEESANSEQTEIFDVGKTKDSVVESNTKESELGDVETTTLSGTSQKEPCEEVLDSKNQEDLSNGKGNSVLTETTNPPVNDNSSESREFEDGEGNVTDSVVDNQERSQEDNRLSEGQDPGTCDDAGAQSKDKTLKITETLENNRENVSNLDRQAKGESAPSSPVECYTSESSLYSDSDGENAGSLKKESTLLSRGSVQGASASEELLECDMTNTEKQRVSLDETLESVKDGLNHSEASQKDLSGDKVVHYNNTEEMSTKRDDDTGVPIPDIGVITDSKEGSKGNVEESKEQDVETTTKGVAEKSEVTNEVTTTSTTETDPHGAITVMNNLDEQIILPPEKEKSVRQIESTNSNGLSPVESKSELNSFDGDKSPEAFIQSQITETIIEGTSSTINSKDSEMLPAGIGNVKTQLKVREDSEESCPVEKTSESDVNKGIVSEEEESAIVGSQEFNLLSSILSSDHGESESTGRGMIRISNASIEEIGSALGQIFQMIASREGGASSGASSDEDDQISWRPEPYCKAGYSVVISNSKLCESTEEKAVVTMESGTEFFISIGNNNDRAAEVDITFGGIYLGVWLVEAKQSLSNPLIIEGCTWAAGRFKFFSASDKKKLQPNVDIYGERAEVDGLIELKFKPEADTMKMFVHHVREQGSYRLVPVTVADPRTATIADLKQEIKGSWGSSISCLLKGGQVLQEEETISSYDLGENEVIEVVNATEELTIEAVGRDPITLMVDPKNISVKALKELITAQFKIPVDQQLLQFKEQDGVVDSKSITHMLLTSRKTPVLVVSREEPGAEDSRGLDTSARSCEDQGSRAEDSCKLNEESNDSGDNDQNGVAILYGNKESVYKQFREDAMDRKFSRKKAVTLFIQLKDKSKKAENAKTKPEPKPFEQPGTKCWGIEPATSLGKDKDRLQAPIDITHHLQLEHKNQKQDKAKHAGQNATGENIP</sequence>
<evidence type="ECO:0008006" key="6">
    <source>
        <dbReference type="Google" id="ProtNLM"/>
    </source>
</evidence>
<feature type="compositionally biased region" description="Basic and acidic residues" evidence="1">
    <location>
        <begin position="1359"/>
        <end position="1375"/>
    </location>
</feature>
<dbReference type="SUPFAM" id="SSF54236">
    <property type="entry name" value="Ubiquitin-like"/>
    <property type="match status" value="2"/>
</dbReference>
<feature type="region of interest" description="Disordered" evidence="1">
    <location>
        <begin position="1421"/>
        <end position="1450"/>
    </location>
</feature>
<protein>
    <recommendedName>
        <fullName evidence="6">Ubiquitin-like domain-containing protein</fullName>
    </recommendedName>
</protein>
<dbReference type="InterPro" id="IPR001875">
    <property type="entry name" value="DED_dom"/>
</dbReference>
<dbReference type="InterPro" id="IPR011029">
    <property type="entry name" value="DEATH-like_dom_sf"/>
</dbReference>
<dbReference type="EMBL" id="RCHS01002288">
    <property type="protein sequence ID" value="RMX48364.1"/>
    <property type="molecule type" value="Genomic_DNA"/>
</dbReference>
<feature type="compositionally biased region" description="Basic and acidic residues" evidence="1">
    <location>
        <begin position="1961"/>
        <end position="1974"/>
    </location>
</feature>
<dbReference type="GO" id="GO:0042981">
    <property type="term" value="P:regulation of apoptotic process"/>
    <property type="evidence" value="ECO:0007669"/>
    <property type="project" value="InterPro"/>
</dbReference>
<feature type="region of interest" description="Disordered" evidence="1">
    <location>
        <begin position="1961"/>
        <end position="2033"/>
    </location>
</feature>
<feature type="domain" description="Ubiquitin-like" evidence="2">
    <location>
        <begin position="1724"/>
        <end position="1797"/>
    </location>
</feature>
<organism evidence="4 5">
    <name type="scientific">Pocillopora damicornis</name>
    <name type="common">Cauliflower coral</name>
    <name type="synonym">Millepora damicornis</name>
    <dbReference type="NCBI Taxonomy" id="46731"/>
    <lineage>
        <taxon>Eukaryota</taxon>
        <taxon>Metazoa</taxon>
        <taxon>Cnidaria</taxon>
        <taxon>Anthozoa</taxon>
        <taxon>Hexacorallia</taxon>
        <taxon>Scleractinia</taxon>
        <taxon>Astrocoeniina</taxon>
        <taxon>Pocilloporidae</taxon>
        <taxon>Pocillopora</taxon>
    </lineage>
</organism>
<feature type="compositionally biased region" description="Basic and acidic residues" evidence="1">
    <location>
        <begin position="143"/>
        <end position="166"/>
    </location>
</feature>
<feature type="compositionally biased region" description="Polar residues" evidence="1">
    <location>
        <begin position="315"/>
        <end position="324"/>
    </location>
</feature>
<feature type="region of interest" description="Disordered" evidence="1">
    <location>
        <begin position="119"/>
        <end position="360"/>
    </location>
</feature>
<feature type="compositionally biased region" description="Basic and acidic residues" evidence="1">
    <location>
        <begin position="1892"/>
        <end position="1908"/>
    </location>
</feature>
<feature type="compositionally biased region" description="Polar residues" evidence="1">
    <location>
        <begin position="1120"/>
        <end position="1130"/>
    </location>
</feature>
<keyword evidence="5" id="KW-1185">Reference proteome</keyword>
<feature type="region of interest" description="Disordered" evidence="1">
    <location>
        <begin position="1337"/>
        <end position="1407"/>
    </location>
</feature>
<dbReference type="SMART" id="SM00213">
    <property type="entry name" value="UBQ"/>
    <property type="match status" value="3"/>
</dbReference>
<evidence type="ECO:0000259" key="3">
    <source>
        <dbReference type="PROSITE" id="PS50168"/>
    </source>
</evidence>
<feature type="compositionally biased region" description="Basic and acidic residues" evidence="1">
    <location>
        <begin position="1098"/>
        <end position="1115"/>
    </location>
</feature>
<feature type="compositionally biased region" description="Polar residues" evidence="1">
    <location>
        <begin position="379"/>
        <end position="391"/>
    </location>
</feature>
<comment type="caution">
    <text evidence="4">The sequence shown here is derived from an EMBL/GenBank/DDBJ whole genome shotgun (WGS) entry which is preliminary data.</text>
</comment>
<feature type="compositionally biased region" description="Low complexity" evidence="1">
    <location>
        <begin position="1390"/>
        <end position="1400"/>
    </location>
</feature>
<evidence type="ECO:0000313" key="5">
    <source>
        <dbReference type="Proteomes" id="UP000275408"/>
    </source>
</evidence>
<gene>
    <name evidence="4" type="ORF">pdam_00016307</name>
</gene>
<feature type="region of interest" description="Disordered" evidence="1">
    <location>
        <begin position="374"/>
        <end position="425"/>
    </location>
</feature>
<evidence type="ECO:0000313" key="4">
    <source>
        <dbReference type="EMBL" id="RMX48364.1"/>
    </source>
</evidence>
<proteinExistence type="predicted"/>
<dbReference type="Gene3D" id="3.10.20.90">
    <property type="entry name" value="Phosphatidylinositol 3-kinase Catalytic Subunit, Chain A, domain 1"/>
    <property type="match status" value="1"/>
</dbReference>
<reference evidence="4 5" key="1">
    <citation type="journal article" date="2018" name="Sci. Rep.">
        <title>Comparative analysis of the Pocillopora damicornis genome highlights role of immune system in coral evolution.</title>
        <authorList>
            <person name="Cunning R."/>
            <person name="Bay R.A."/>
            <person name="Gillette P."/>
            <person name="Baker A.C."/>
            <person name="Traylor-Knowles N."/>
        </authorList>
    </citation>
    <scope>NUCLEOTIDE SEQUENCE [LARGE SCALE GENOMIC DNA]</scope>
    <source>
        <strain evidence="4">RSMAS</strain>
        <tissue evidence="4">Whole animal</tissue>
    </source>
</reference>
<dbReference type="OrthoDB" id="5980861at2759"/>
<feature type="region of interest" description="Disordered" evidence="1">
    <location>
        <begin position="67"/>
        <end position="87"/>
    </location>
</feature>
<dbReference type="InterPro" id="IPR029071">
    <property type="entry name" value="Ubiquitin-like_domsf"/>
</dbReference>
<feature type="compositionally biased region" description="Basic and acidic residues" evidence="1">
    <location>
        <begin position="233"/>
        <end position="248"/>
    </location>
</feature>
<evidence type="ECO:0000259" key="2">
    <source>
        <dbReference type="PROSITE" id="PS50053"/>
    </source>
</evidence>
<dbReference type="Gene3D" id="1.10.533.10">
    <property type="entry name" value="Death Domain, Fas"/>
    <property type="match status" value="1"/>
</dbReference>
<dbReference type="PROSITE" id="PS50168">
    <property type="entry name" value="DED"/>
    <property type="match status" value="1"/>
</dbReference>
<dbReference type="Proteomes" id="UP000275408">
    <property type="component" value="Unassembled WGS sequence"/>
</dbReference>
<feature type="compositionally biased region" description="Basic and acidic residues" evidence="1">
    <location>
        <begin position="1131"/>
        <end position="1143"/>
    </location>
</feature>
<evidence type="ECO:0000256" key="1">
    <source>
        <dbReference type="SAM" id="MobiDB-lite"/>
    </source>
</evidence>
<feature type="compositionally biased region" description="Basic and acidic residues" evidence="1">
    <location>
        <begin position="1992"/>
        <end position="2021"/>
    </location>
</feature>
<feature type="region of interest" description="Disordered" evidence="1">
    <location>
        <begin position="1873"/>
        <end position="1921"/>
    </location>
</feature>
<feature type="compositionally biased region" description="Basic and acidic residues" evidence="1">
    <location>
        <begin position="1874"/>
        <end position="1885"/>
    </location>
</feature>
<feature type="region of interest" description="Disordered" evidence="1">
    <location>
        <begin position="1078"/>
        <end position="1300"/>
    </location>
</feature>
<feature type="compositionally biased region" description="Polar residues" evidence="1">
    <location>
        <begin position="1144"/>
        <end position="1166"/>
    </location>
</feature>
<name>A0A3M6U4B5_POCDA</name>
<feature type="compositionally biased region" description="Polar residues" evidence="1">
    <location>
        <begin position="1429"/>
        <end position="1438"/>
    </location>
</feature>
<feature type="compositionally biased region" description="Polar residues" evidence="1">
    <location>
        <begin position="1273"/>
        <end position="1284"/>
    </location>
</feature>
<dbReference type="PROSITE" id="PS50053">
    <property type="entry name" value="UBIQUITIN_2"/>
    <property type="match status" value="1"/>
</dbReference>